<keyword evidence="1" id="KW-0732">Signal</keyword>
<evidence type="ECO:0000313" key="2">
    <source>
        <dbReference type="EMBL" id="GCD18486.1"/>
    </source>
</evidence>
<dbReference type="EMBL" id="BHYL01000005">
    <property type="protein sequence ID" value="GCD18486.1"/>
    <property type="molecule type" value="Genomic_DNA"/>
</dbReference>
<sequence length="73" mass="7341">MKSAACAGAATPTMTNATAAAATADLFLTFTTYLRNGANAPRSGAWQTVARGDRAVRAGRPNGGMPGSTTLQP</sequence>
<dbReference type="Proteomes" id="UP000288246">
    <property type="component" value="Unassembled WGS sequence"/>
</dbReference>
<comment type="caution">
    <text evidence="2">The sequence shown here is derived from an EMBL/GenBank/DDBJ whole genome shotgun (WGS) entry which is preliminary data.</text>
</comment>
<keyword evidence="3" id="KW-1185">Reference proteome</keyword>
<dbReference type="AlphaFoldDB" id="A0A401UUX8"/>
<protein>
    <submittedName>
        <fullName evidence="2">Uncharacterized protein</fullName>
    </submittedName>
</protein>
<evidence type="ECO:0000313" key="3">
    <source>
        <dbReference type="Proteomes" id="UP000288246"/>
    </source>
</evidence>
<reference evidence="2 3" key="1">
    <citation type="submission" date="2018-11" db="EMBL/GenBank/DDBJ databases">
        <title>Draft genome sequence of Cellulomonas takizawaensis strain TKZ-21.</title>
        <authorList>
            <person name="Yamamura H."/>
            <person name="Hayashi T."/>
            <person name="Hamada M."/>
            <person name="Serisawa Y."/>
            <person name="Matsuyama K."/>
            <person name="Nakagawa Y."/>
            <person name="Otoguro M."/>
            <person name="Yanagida F."/>
            <person name="Hayakawa M."/>
        </authorList>
    </citation>
    <scope>NUCLEOTIDE SEQUENCE [LARGE SCALE GENOMIC DNA]</scope>
    <source>
        <strain evidence="2 3">TKZ-21</strain>
    </source>
</reference>
<feature type="signal peptide" evidence="1">
    <location>
        <begin position="1"/>
        <end position="19"/>
    </location>
</feature>
<name>A0A401UUX8_9CELL</name>
<feature type="chain" id="PRO_5038611972" evidence="1">
    <location>
        <begin position="20"/>
        <end position="73"/>
    </location>
</feature>
<organism evidence="2 3">
    <name type="scientific">Cellulomonas algicola</name>
    <dbReference type="NCBI Taxonomy" id="2071633"/>
    <lineage>
        <taxon>Bacteria</taxon>
        <taxon>Bacillati</taxon>
        <taxon>Actinomycetota</taxon>
        <taxon>Actinomycetes</taxon>
        <taxon>Micrococcales</taxon>
        <taxon>Cellulomonadaceae</taxon>
        <taxon>Cellulomonas</taxon>
    </lineage>
</organism>
<proteinExistence type="predicted"/>
<evidence type="ECO:0000256" key="1">
    <source>
        <dbReference type="SAM" id="SignalP"/>
    </source>
</evidence>
<gene>
    <name evidence="2" type="ORF">CTKZ_00480</name>
</gene>
<accession>A0A401UUX8</accession>